<keyword evidence="3" id="KW-0808">Transferase</keyword>
<dbReference type="PROSITE" id="PS50263">
    <property type="entry name" value="CN_HYDROLASE"/>
    <property type="match status" value="2"/>
</dbReference>
<dbReference type="InterPro" id="IPR003010">
    <property type="entry name" value="C-N_Hydrolase"/>
</dbReference>
<proteinExistence type="predicted"/>
<feature type="domain" description="CN hydrolase" evidence="2">
    <location>
        <begin position="5"/>
        <end position="241"/>
    </location>
</feature>
<dbReference type="GO" id="GO:0016811">
    <property type="term" value="F:hydrolase activity, acting on carbon-nitrogen (but not peptide) bonds, in linear amides"/>
    <property type="evidence" value="ECO:0007669"/>
    <property type="project" value="TreeGrafter"/>
</dbReference>
<accession>A0A0B7MEH4</accession>
<keyword evidence="3" id="KW-0012">Acyltransferase</keyword>
<keyword evidence="3" id="KW-0449">Lipoprotein</keyword>
<sequence length="583" mass="64543">MLRQFTVAAVQFSPELKEKANNINKLYQMAMDAAEKGAKLIVLPEMATTGYCFLDRHEIQGYVEQVPGRTTDIFGEIAREYGCYLVVGIAEVDPVTNNYYNTAVLIGPCGLVGKYRKTHLYVSDTVWAKEGDLGYPVFDTEIGKIGCLICMDYYYFEPARMLALQGTEILCNLSNWNEEKCPAPSWYTRAWENVVYVVSTNRCDCERGVRFAGGSGVIAPDGSNIGYLDSGDGVVYAQVDLDLTKQKKLVSGVDWMQERRPSLYKNLNLNIYLNNPFSVHRLYNMKPLPEGKASQIGAFQFYPEPFAIEKNLVKIESAAKTACQNDVKVLVLPEFAVSGRVSSLDEAKWVADLIPSEVLIDKCADLAEKYGIYLVLGLVEEGGDKLYNAVFLINGDGLAGKYRKAHLNGVDKLWATAGDKGFKWVDLPLGRIGLLSGDDCVFPESTMCLAICGVDIIAVPAAMHEPKPAALKSTGVPLSSAVTFVGDDPVHWHLWRTRAVETNTVIAFANQIDSGGMGYSGIFGPTDWPRQEKVIICDEGIIFYPIDTSSQNGIYPDKLVRVKENVRMRVPSHYDSLVVEKIE</sequence>
<evidence type="ECO:0000313" key="3">
    <source>
        <dbReference type="EMBL" id="CEO88984.1"/>
    </source>
</evidence>
<evidence type="ECO:0000259" key="2">
    <source>
        <dbReference type="PROSITE" id="PS50263"/>
    </source>
</evidence>
<organism evidence="3 4">
    <name type="scientific">Syntrophaceticus schinkii</name>
    <dbReference type="NCBI Taxonomy" id="499207"/>
    <lineage>
        <taxon>Bacteria</taxon>
        <taxon>Bacillati</taxon>
        <taxon>Bacillota</taxon>
        <taxon>Clostridia</taxon>
        <taxon>Thermoanaerobacterales</taxon>
        <taxon>Thermoanaerobacterales Family III. Incertae Sedis</taxon>
        <taxon>Syntrophaceticus</taxon>
    </lineage>
</organism>
<keyword evidence="1" id="KW-0378">Hydrolase</keyword>
<dbReference type="EMBL" id="CDRZ01000228">
    <property type="protein sequence ID" value="CEO88984.1"/>
    <property type="molecule type" value="Genomic_DNA"/>
</dbReference>
<reference evidence="4" key="1">
    <citation type="submission" date="2015-01" db="EMBL/GenBank/DDBJ databases">
        <authorList>
            <person name="Manzoor Shahid"/>
            <person name="Zubair Saima"/>
        </authorList>
    </citation>
    <scope>NUCLEOTIDE SEQUENCE [LARGE SCALE GENOMIC DNA]</scope>
    <source>
        <strain evidence="4">Sp3</strain>
    </source>
</reference>
<dbReference type="GO" id="GO:0016746">
    <property type="term" value="F:acyltransferase activity"/>
    <property type="evidence" value="ECO:0007669"/>
    <property type="project" value="UniProtKB-KW"/>
</dbReference>
<dbReference type="PANTHER" id="PTHR43674">
    <property type="entry name" value="NITRILASE C965.09-RELATED"/>
    <property type="match status" value="1"/>
</dbReference>
<name>A0A0B7MEH4_9FIRM</name>
<evidence type="ECO:0000256" key="1">
    <source>
        <dbReference type="ARBA" id="ARBA00022801"/>
    </source>
</evidence>
<keyword evidence="4" id="KW-1185">Reference proteome</keyword>
<dbReference type="Pfam" id="PF00795">
    <property type="entry name" value="CN_hydrolase"/>
    <property type="match status" value="2"/>
</dbReference>
<dbReference type="PANTHER" id="PTHR43674:SF16">
    <property type="entry name" value="CARBON-NITROGEN FAMILY, PUTATIVE (AFU_ORTHOLOGUE AFUA_5G02350)-RELATED"/>
    <property type="match status" value="1"/>
</dbReference>
<dbReference type="RefSeq" id="WP_044665032.1">
    <property type="nucleotide sequence ID" value="NZ_CDRZ01000228.1"/>
</dbReference>
<dbReference type="Gene3D" id="3.60.110.10">
    <property type="entry name" value="Carbon-nitrogen hydrolase"/>
    <property type="match status" value="2"/>
</dbReference>
<gene>
    <name evidence="3" type="ORF">SSCH_320017</name>
</gene>
<dbReference type="Proteomes" id="UP000046155">
    <property type="component" value="Unassembled WGS sequence"/>
</dbReference>
<protein>
    <submittedName>
        <fullName evidence="3">Nitrilase/cyanide hydratase and apolipoprotein N-acyltransferase</fullName>
    </submittedName>
</protein>
<dbReference type="SUPFAM" id="SSF56317">
    <property type="entry name" value="Carbon-nitrogen hydrolase"/>
    <property type="match status" value="2"/>
</dbReference>
<dbReference type="InterPro" id="IPR050345">
    <property type="entry name" value="Aliph_Amidase/BUP"/>
</dbReference>
<dbReference type="AlphaFoldDB" id="A0A0B7MEH4"/>
<evidence type="ECO:0000313" key="4">
    <source>
        <dbReference type="Proteomes" id="UP000046155"/>
    </source>
</evidence>
<dbReference type="InterPro" id="IPR036526">
    <property type="entry name" value="C-N_Hydrolase_sf"/>
</dbReference>
<feature type="domain" description="CN hydrolase" evidence="2">
    <location>
        <begin position="294"/>
        <end position="548"/>
    </location>
</feature>